<evidence type="ECO:0000313" key="2">
    <source>
        <dbReference type="EMBL" id="PIR69289.1"/>
    </source>
</evidence>
<gene>
    <name evidence="2" type="ORF">COU47_04325</name>
</gene>
<keyword evidence="1" id="KW-0472">Membrane</keyword>
<dbReference type="Proteomes" id="UP000231503">
    <property type="component" value="Unassembled WGS sequence"/>
</dbReference>
<proteinExistence type="predicted"/>
<feature type="transmembrane region" description="Helical" evidence="1">
    <location>
        <begin position="362"/>
        <end position="380"/>
    </location>
</feature>
<feature type="transmembrane region" description="Helical" evidence="1">
    <location>
        <begin position="91"/>
        <end position="109"/>
    </location>
</feature>
<comment type="caution">
    <text evidence="2">The sequence shown here is derived from an EMBL/GenBank/DDBJ whole genome shotgun (WGS) entry which is preliminary data.</text>
</comment>
<feature type="transmembrane region" description="Helical" evidence="1">
    <location>
        <begin position="151"/>
        <end position="170"/>
    </location>
</feature>
<evidence type="ECO:0000256" key="1">
    <source>
        <dbReference type="SAM" id="Phobius"/>
    </source>
</evidence>
<dbReference type="EMBL" id="PFCO01000009">
    <property type="protein sequence ID" value="PIR69289.1"/>
    <property type="molecule type" value="Genomic_DNA"/>
</dbReference>
<evidence type="ECO:0000313" key="3">
    <source>
        <dbReference type="Proteomes" id="UP000231503"/>
    </source>
</evidence>
<accession>A0A2H0TCK4</accession>
<keyword evidence="1" id="KW-1133">Transmembrane helix</keyword>
<keyword evidence="1" id="KW-0812">Transmembrane</keyword>
<feature type="transmembrane region" description="Helical" evidence="1">
    <location>
        <begin position="416"/>
        <end position="434"/>
    </location>
</feature>
<evidence type="ECO:0008006" key="4">
    <source>
        <dbReference type="Google" id="ProtNLM"/>
    </source>
</evidence>
<dbReference type="AlphaFoldDB" id="A0A2H0TCK4"/>
<name>A0A2H0TCK4_9BACT</name>
<reference evidence="3" key="1">
    <citation type="submission" date="2017-09" db="EMBL/GenBank/DDBJ databases">
        <title>Depth-based differentiation of microbial function through sediment-hosted aquifers and enrichment of novel symbionts in the deep terrestrial subsurface.</title>
        <authorList>
            <person name="Probst A.J."/>
            <person name="Ladd B."/>
            <person name="Jarett J.K."/>
            <person name="Geller-Mcgrath D.E."/>
            <person name="Sieber C.M.K."/>
            <person name="Emerson J.B."/>
            <person name="Anantharaman K."/>
            <person name="Thomas B.C."/>
            <person name="Malmstrom R."/>
            <person name="Stieglmeier M."/>
            <person name="Klingl A."/>
            <person name="Woyke T."/>
            <person name="Ryan C.M."/>
            <person name="Banfield J.F."/>
        </authorList>
    </citation>
    <scope>NUCLEOTIDE SEQUENCE [LARGE SCALE GENOMIC DNA]</scope>
</reference>
<feature type="transmembrane region" description="Helical" evidence="1">
    <location>
        <begin position="7"/>
        <end position="28"/>
    </location>
</feature>
<organism evidence="2 3">
    <name type="scientific">Candidatus Niyogibacteria bacterium CG10_big_fil_rev_8_21_14_0_10_46_36</name>
    <dbReference type="NCBI Taxonomy" id="1974726"/>
    <lineage>
        <taxon>Bacteria</taxon>
        <taxon>Candidatus Niyogiibacteriota</taxon>
    </lineage>
</organism>
<protein>
    <recommendedName>
        <fullName evidence="4">Glycosyltransferase RgtA/B/C/D-like domain-containing protein</fullName>
    </recommendedName>
</protein>
<sequence>MKSFFGTTITIATVCIMFVVLVLGVRGLPGNVNIGEMNWKTWIEDGPFETSSDRARFVLTYSFIEEQSTIFSLDAARFAVPDLGMSSSGDYVSLFAPGVSFLVIPGYIVGKFFGASQAGTYAVIMLFAFLNALLLRAIAIRLGAHPIASHMGALAFLFASPAFAYAVALYQHHVSLFLILASLYIAMRWKGVLPAMAVLFLYGVGFVVDNPNAILMLPILLYTAGQFIYIAHKQTSSYITIRFVGALALAGVILPLIFFAWFNNASYGAAFSLPGTFERVVAIDEFGYPTESDITKAQGLSDAEISGKKDEKSVVGFFKTRNLLNGFYIHLISPDRGMINFAPVLFLGIVGLFILYRRQKSIARVLVGICGLTFILYSLWGDPWGGWAFGSRYLIPIYAILGIGVAVALTRFRKNYIFVILFLALFSYSVWVNVSGAITTNLNPPQVEVLALEEVFGTEIKYTHQKNFDALKDNKSKSFVFQTVAKRYMSAATYHRVLVGILIAVMLLSMLYLLFVKRVEIYDEH</sequence>
<feature type="transmembrane region" description="Helical" evidence="1">
    <location>
        <begin position="392"/>
        <end position="409"/>
    </location>
</feature>
<feature type="transmembrane region" description="Helical" evidence="1">
    <location>
        <begin position="497"/>
        <end position="516"/>
    </location>
</feature>
<feature type="transmembrane region" description="Helical" evidence="1">
    <location>
        <begin position="337"/>
        <end position="355"/>
    </location>
</feature>
<feature type="transmembrane region" description="Helical" evidence="1">
    <location>
        <begin position="214"/>
        <end position="231"/>
    </location>
</feature>
<feature type="transmembrane region" description="Helical" evidence="1">
    <location>
        <begin position="121"/>
        <end position="139"/>
    </location>
</feature>
<feature type="transmembrane region" description="Helical" evidence="1">
    <location>
        <begin position="243"/>
        <end position="262"/>
    </location>
</feature>